<evidence type="ECO:0000313" key="2">
    <source>
        <dbReference type="Proteomes" id="UP000765509"/>
    </source>
</evidence>
<dbReference type="AlphaFoldDB" id="A0A9Q3IC39"/>
<comment type="caution">
    <text evidence="1">The sequence shown here is derived from an EMBL/GenBank/DDBJ whole genome shotgun (WGS) entry which is preliminary data.</text>
</comment>
<dbReference type="SUPFAM" id="SSF53098">
    <property type="entry name" value="Ribonuclease H-like"/>
    <property type="match status" value="1"/>
</dbReference>
<dbReference type="InterPro" id="IPR012337">
    <property type="entry name" value="RNaseH-like_sf"/>
</dbReference>
<dbReference type="GO" id="GO:0005634">
    <property type="term" value="C:nucleus"/>
    <property type="evidence" value="ECO:0007669"/>
    <property type="project" value="TreeGrafter"/>
</dbReference>
<dbReference type="GO" id="GO:0006357">
    <property type="term" value="P:regulation of transcription by RNA polymerase II"/>
    <property type="evidence" value="ECO:0007669"/>
    <property type="project" value="TreeGrafter"/>
</dbReference>
<name>A0A9Q3IC39_9BASI</name>
<proteinExistence type="predicted"/>
<evidence type="ECO:0008006" key="3">
    <source>
        <dbReference type="Google" id="ProtNLM"/>
    </source>
</evidence>
<dbReference type="Proteomes" id="UP000765509">
    <property type="component" value="Unassembled WGS sequence"/>
</dbReference>
<organism evidence="1 2">
    <name type="scientific">Austropuccinia psidii MF-1</name>
    <dbReference type="NCBI Taxonomy" id="1389203"/>
    <lineage>
        <taxon>Eukaryota</taxon>
        <taxon>Fungi</taxon>
        <taxon>Dikarya</taxon>
        <taxon>Basidiomycota</taxon>
        <taxon>Pucciniomycotina</taxon>
        <taxon>Pucciniomycetes</taxon>
        <taxon>Pucciniales</taxon>
        <taxon>Sphaerophragmiaceae</taxon>
        <taxon>Austropuccinia</taxon>
    </lineage>
</organism>
<reference evidence="1" key="1">
    <citation type="submission" date="2021-03" db="EMBL/GenBank/DDBJ databases">
        <title>Draft genome sequence of rust myrtle Austropuccinia psidii MF-1, a brazilian biotype.</title>
        <authorList>
            <person name="Quecine M.C."/>
            <person name="Pachon D.M.R."/>
            <person name="Bonatelli M.L."/>
            <person name="Correr F.H."/>
            <person name="Franceschini L.M."/>
            <person name="Leite T.F."/>
            <person name="Margarido G.R.A."/>
            <person name="Almeida C.A."/>
            <person name="Ferrarezi J.A."/>
            <person name="Labate C.A."/>
        </authorList>
    </citation>
    <scope>NUCLEOTIDE SEQUENCE</scope>
    <source>
        <strain evidence="1">MF-1</strain>
    </source>
</reference>
<keyword evidence="2" id="KW-1185">Reference proteome</keyword>
<dbReference type="InterPro" id="IPR052717">
    <property type="entry name" value="Vacuolar_transposase_reg"/>
</dbReference>
<protein>
    <recommendedName>
        <fullName evidence="3">DUF659 domain-containing protein</fullName>
    </recommendedName>
</protein>
<dbReference type="PANTHER" id="PTHR46169:SF29">
    <property type="entry name" value="DNA REPLICATION-RELATED ELEMENT FACTOR, ISOFORM A"/>
    <property type="match status" value="1"/>
</dbReference>
<gene>
    <name evidence="1" type="ORF">O181_077446</name>
</gene>
<dbReference type="OrthoDB" id="3226942at2759"/>
<evidence type="ECO:0000313" key="1">
    <source>
        <dbReference type="EMBL" id="MBW0537731.1"/>
    </source>
</evidence>
<sequence length="363" mass="41376">MDRCIRILTICTITITRRTCQTVDILDLNLKQHTAENLYEAVKTSLERKEILFGTICAIVTDSPSVMMKFQKLLTHNHPHIMKGHCVLHAFNLIAKHFITHPTIASTVKGNKLLVNYFSNSSYWGEYLTNWADENGIKNGLATLCESRWYSLSKVCLSVQAHEEGFKQAITHFKNPASNMPTIPVSVISVVENQDHFTSNDALVSLLKPVVDSIGRLEQSNTDLSDIWKEFSTVYKAIKFPSRYIYNCFFLHPSFRNVAVSQKHSLKNITIMILVLAKDWKYYKEEAELLIPQIKRYYSQHEPFGKLTNGPFPNKAIDYWLCLPDNTQCLPLKQIAITICEIVPHAAGVEGLFSIMSAIKTKY</sequence>
<dbReference type="PANTHER" id="PTHR46169">
    <property type="entry name" value="DNA REPLICATION-RELATED ELEMENT FACTOR, ISOFORM A"/>
    <property type="match status" value="1"/>
</dbReference>
<dbReference type="EMBL" id="AVOT02042321">
    <property type="protein sequence ID" value="MBW0537731.1"/>
    <property type="molecule type" value="Genomic_DNA"/>
</dbReference>
<accession>A0A9Q3IC39</accession>